<dbReference type="EMBL" id="WNTK01044987">
    <property type="protein sequence ID" value="KAG9460715.1"/>
    <property type="molecule type" value="Genomic_DNA"/>
</dbReference>
<sequence length="68" mass="7371">MAGASDCVVAKHKSMYLSTLLDCAITESLGSTSHPGSLRTTSHMFFITREVIAYLSRGDIPDLETSHI</sequence>
<protein>
    <submittedName>
        <fullName evidence="1">Uncharacterized protein</fullName>
    </submittedName>
</protein>
<evidence type="ECO:0000313" key="1">
    <source>
        <dbReference type="EMBL" id="KAG9460715.1"/>
    </source>
</evidence>
<dbReference type="AlphaFoldDB" id="A0A8J6BBV4"/>
<organism evidence="1 2">
    <name type="scientific">Eleutherodactylus coqui</name>
    <name type="common">Puerto Rican coqui</name>
    <dbReference type="NCBI Taxonomy" id="57060"/>
    <lineage>
        <taxon>Eukaryota</taxon>
        <taxon>Metazoa</taxon>
        <taxon>Chordata</taxon>
        <taxon>Craniata</taxon>
        <taxon>Vertebrata</taxon>
        <taxon>Euteleostomi</taxon>
        <taxon>Amphibia</taxon>
        <taxon>Batrachia</taxon>
        <taxon>Anura</taxon>
        <taxon>Neobatrachia</taxon>
        <taxon>Hyloidea</taxon>
        <taxon>Eleutherodactylidae</taxon>
        <taxon>Eleutherodactylinae</taxon>
        <taxon>Eleutherodactylus</taxon>
        <taxon>Eleutherodactylus</taxon>
    </lineage>
</organism>
<dbReference type="Proteomes" id="UP000770717">
    <property type="component" value="Unassembled WGS sequence"/>
</dbReference>
<keyword evidence="2" id="KW-1185">Reference proteome</keyword>
<accession>A0A8J6BBV4</accession>
<evidence type="ECO:0000313" key="2">
    <source>
        <dbReference type="Proteomes" id="UP000770717"/>
    </source>
</evidence>
<name>A0A8J6BBV4_ELECQ</name>
<gene>
    <name evidence="1" type="ORF">GDO78_020002</name>
</gene>
<proteinExistence type="predicted"/>
<reference evidence="1" key="1">
    <citation type="thesis" date="2020" institute="ProQuest LLC" country="789 East Eisenhower Parkway, Ann Arbor, MI, USA">
        <title>Comparative Genomics and Chromosome Evolution.</title>
        <authorList>
            <person name="Mudd A.B."/>
        </authorList>
    </citation>
    <scope>NUCLEOTIDE SEQUENCE</scope>
    <source>
        <strain evidence="1">HN-11 Male</strain>
        <tissue evidence="1">Kidney and liver</tissue>
    </source>
</reference>
<comment type="caution">
    <text evidence="1">The sequence shown here is derived from an EMBL/GenBank/DDBJ whole genome shotgun (WGS) entry which is preliminary data.</text>
</comment>